<protein>
    <submittedName>
        <fullName evidence="1">Uncharacterized protein</fullName>
    </submittedName>
</protein>
<dbReference type="AlphaFoldDB" id="A0A0D3CHN7"/>
<sequence>MRLQQRYCPSLWLLDSTGGLSLWLFSVALVDDDGPLSRVKSMLCFIKFDSFLCVCDEVSVKSMLCFIKFDSFLCVCDEKRGFYTRLGSGYSFYWS</sequence>
<reference evidence="1" key="2">
    <citation type="submission" date="2015-03" db="UniProtKB">
        <authorList>
            <consortium name="EnsemblPlants"/>
        </authorList>
    </citation>
    <scope>IDENTIFICATION</scope>
</reference>
<dbReference type="Proteomes" id="UP000032141">
    <property type="component" value="Chromosome C5"/>
</dbReference>
<evidence type="ECO:0000313" key="1">
    <source>
        <dbReference type="EnsemblPlants" id="Bo5g103440.1"/>
    </source>
</evidence>
<keyword evidence="2" id="KW-1185">Reference proteome</keyword>
<accession>A0A0D3CHN7</accession>
<organism evidence="1 2">
    <name type="scientific">Brassica oleracea var. oleracea</name>
    <dbReference type="NCBI Taxonomy" id="109376"/>
    <lineage>
        <taxon>Eukaryota</taxon>
        <taxon>Viridiplantae</taxon>
        <taxon>Streptophyta</taxon>
        <taxon>Embryophyta</taxon>
        <taxon>Tracheophyta</taxon>
        <taxon>Spermatophyta</taxon>
        <taxon>Magnoliopsida</taxon>
        <taxon>eudicotyledons</taxon>
        <taxon>Gunneridae</taxon>
        <taxon>Pentapetalae</taxon>
        <taxon>rosids</taxon>
        <taxon>malvids</taxon>
        <taxon>Brassicales</taxon>
        <taxon>Brassicaceae</taxon>
        <taxon>Brassiceae</taxon>
        <taxon>Brassica</taxon>
    </lineage>
</organism>
<dbReference type="EnsemblPlants" id="Bo5g103440.1">
    <property type="protein sequence ID" value="Bo5g103440.1"/>
    <property type="gene ID" value="Bo5g103440"/>
</dbReference>
<dbReference type="Gramene" id="Bo5g103440.1">
    <property type="protein sequence ID" value="Bo5g103440.1"/>
    <property type="gene ID" value="Bo5g103440"/>
</dbReference>
<proteinExistence type="predicted"/>
<dbReference type="HOGENOM" id="CLU_2375736_0_0_1"/>
<name>A0A0D3CHN7_BRAOL</name>
<evidence type="ECO:0000313" key="2">
    <source>
        <dbReference type="Proteomes" id="UP000032141"/>
    </source>
</evidence>
<reference evidence="1 2" key="1">
    <citation type="journal article" date="2014" name="Genome Biol.">
        <title>Transcriptome and methylome profiling reveals relics of genome dominance in the mesopolyploid Brassica oleracea.</title>
        <authorList>
            <person name="Parkin I.A."/>
            <person name="Koh C."/>
            <person name="Tang H."/>
            <person name="Robinson S.J."/>
            <person name="Kagale S."/>
            <person name="Clarke W.E."/>
            <person name="Town C.D."/>
            <person name="Nixon J."/>
            <person name="Krishnakumar V."/>
            <person name="Bidwell S.L."/>
            <person name="Denoeud F."/>
            <person name="Belcram H."/>
            <person name="Links M.G."/>
            <person name="Just J."/>
            <person name="Clarke C."/>
            <person name="Bender T."/>
            <person name="Huebert T."/>
            <person name="Mason A.S."/>
            <person name="Pires J.C."/>
            <person name="Barker G."/>
            <person name="Moore J."/>
            <person name="Walley P.G."/>
            <person name="Manoli S."/>
            <person name="Batley J."/>
            <person name="Edwards D."/>
            <person name="Nelson M.N."/>
            <person name="Wang X."/>
            <person name="Paterson A.H."/>
            <person name="King G."/>
            <person name="Bancroft I."/>
            <person name="Chalhoub B."/>
            <person name="Sharpe A.G."/>
        </authorList>
    </citation>
    <scope>NUCLEOTIDE SEQUENCE</scope>
    <source>
        <strain evidence="1 2">cv. TO1000</strain>
    </source>
</reference>